<protein>
    <submittedName>
        <fullName evidence="1">Uncharacterized protein</fullName>
    </submittedName>
</protein>
<name>A0ABY0BI74_MORCA</name>
<evidence type="ECO:0000313" key="1">
    <source>
        <dbReference type="EMBL" id="RUO13272.1"/>
    </source>
</evidence>
<organism evidence="1 2">
    <name type="scientific">Moraxella catarrhalis</name>
    <name type="common">Branhamella catarrhalis</name>
    <dbReference type="NCBI Taxonomy" id="480"/>
    <lineage>
        <taxon>Bacteria</taxon>
        <taxon>Pseudomonadati</taxon>
        <taxon>Pseudomonadota</taxon>
        <taxon>Gammaproteobacteria</taxon>
        <taxon>Moraxellales</taxon>
        <taxon>Moraxellaceae</taxon>
        <taxon>Moraxella</taxon>
    </lineage>
</organism>
<evidence type="ECO:0000313" key="2">
    <source>
        <dbReference type="Proteomes" id="UP000268436"/>
    </source>
</evidence>
<dbReference type="Proteomes" id="UP000268436">
    <property type="component" value="Unassembled WGS sequence"/>
</dbReference>
<comment type="caution">
    <text evidence="1">The sequence shown here is derived from an EMBL/GenBank/DDBJ whole genome shotgun (WGS) entry which is preliminary data.</text>
</comment>
<keyword evidence="2" id="KW-1185">Reference proteome</keyword>
<dbReference type="EMBL" id="RYER01000021">
    <property type="protein sequence ID" value="RUO13272.1"/>
    <property type="molecule type" value="Genomic_DNA"/>
</dbReference>
<accession>A0ABY0BI74</accession>
<reference evidence="1 2" key="1">
    <citation type="submission" date="2018-12" db="EMBL/GenBank/DDBJ databases">
        <title>Persistence of Moraxella catarrhalis in Chronic Obstructive Pulmonary Disease and Regulation of the Hag/MID Adhesin.</title>
        <authorList>
            <person name="Murphy T."/>
            <person name="Zhao X."/>
            <person name="Vyas G."/>
            <person name="Aluvathingal J."/>
            <person name="Nadendla S."/>
            <person name="Tallon L."/>
            <person name="Tettelin H."/>
        </authorList>
    </citation>
    <scope>NUCLEOTIDE SEQUENCE [LARGE SCALE GENOMIC DNA]</scope>
    <source>
        <strain evidence="1 2">173P27B1</strain>
    </source>
</reference>
<gene>
    <name evidence="1" type="ORF">EJK54_0033</name>
</gene>
<sequence length="42" mass="4809">MVFLAKHKENPLKNPQGDNLGIFLGWANGRIILQFCEHPTFL</sequence>
<proteinExistence type="predicted"/>